<dbReference type="Proteomes" id="UP001597525">
    <property type="component" value="Unassembled WGS sequence"/>
</dbReference>
<keyword evidence="1" id="KW-0472">Membrane</keyword>
<protein>
    <recommendedName>
        <fullName evidence="4">Prenyltransferase</fullName>
    </recommendedName>
</protein>
<gene>
    <name evidence="2" type="ORF">ACFS7Y_09445</name>
</gene>
<proteinExistence type="predicted"/>
<keyword evidence="1" id="KW-1133">Transmembrane helix</keyword>
<feature type="transmembrane region" description="Helical" evidence="1">
    <location>
        <begin position="81"/>
        <end position="101"/>
    </location>
</feature>
<dbReference type="EMBL" id="JBHUPB010000007">
    <property type="protein sequence ID" value="MFD2967611.1"/>
    <property type="molecule type" value="Genomic_DNA"/>
</dbReference>
<keyword evidence="3" id="KW-1185">Reference proteome</keyword>
<keyword evidence="1" id="KW-0812">Transmembrane</keyword>
<feature type="transmembrane region" description="Helical" evidence="1">
    <location>
        <begin position="7"/>
        <end position="33"/>
    </location>
</feature>
<dbReference type="RefSeq" id="WP_320182892.1">
    <property type="nucleotide sequence ID" value="NZ_CP138332.1"/>
</dbReference>
<feature type="transmembrane region" description="Helical" evidence="1">
    <location>
        <begin position="270"/>
        <end position="292"/>
    </location>
</feature>
<evidence type="ECO:0000256" key="1">
    <source>
        <dbReference type="SAM" id="Phobius"/>
    </source>
</evidence>
<evidence type="ECO:0008006" key="4">
    <source>
        <dbReference type="Google" id="ProtNLM"/>
    </source>
</evidence>
<feature type="transmembrane region" description="Helical" evidence="1">
    <location>
        <begin position="107"/>
        <end position="126"/>
    </location>
</feature>
<feature type="transmembrane region" description="Helical" evidence="1">
    <location>
        <begin position="170"/>
        <end position="190"/>
    </location>
</feature>
<accession>A0ABW6BDT4</accession>
<organism evidence="2 3">
    <name type="scientific">Sphingobacterium bambusae</name>
    <dbReference type="NCBI Taxonomy" id="662858"/>
    <lineage>
        <taxon>Bacteria</taxon>
        <taxon>Pseudomonadati</taxon>
        <taxon>Bacteroidota</taxon>
        <taxon>Sphingobacteriia</taxon>
        <taxon>Sphingobacteriales</taxon>
        <taxon>Sphingobacteriaceae</taxon>
        <taxon>Sphingobacterium</taxon>
    </lineage>
</organism>
<comment type="caution">
    <text evidence="2">The sequence shown here is derived from an EMBL/GenBank/DDBJ whole genome shotgun (WGS) entry which is preliminary data.</text>
</comment>
<feature type="transmembrane region" description="Helical" evidence="1">
    <location>
        <begin position="138"/>
        <end position="158"/>
    </location>
</feature>
<evidence type="ECO:0000313" key="3">
    <source>
        <dbReference type="Proteomes" id="UP001597525"/>
    </source>
</evidence>
<sequence length="293" mass="33433">MNLLRQGYYFLIYTNLLIAGAAMAQCALTYIFFQADFDYAMIGIEGAATLLLYNFSLLLSRPKYPQQSKYRRTRWVFKNEWILWLNSGLAALLLAFAIFQIHLYSLLLLAGIGLFSVAYSFPLFPYRGKLVGLRQLPAVKIFHIALVWTLSSVLLPAFELYLDGSAIDTHRLLALFSLKFIFLLICTLPFDIRDIEQDSYYHLKTIPNMIGAERAITLCYVLLALHSSCVLLAAFPWALKIGILSTNLLIAIVLRTVVFRHAKRYHNAYLLDFALVMQFLVVLLSVNLFPALR</sequence>
<feature type="transmembrane region" description="Helical" evidence="1">
    <location>
        <begin position="39"/>
        <end position="60"/>
    </location>
</feature>
<reference evidence="3" key="1">
    <citation type="journal article" date="2019" name="Int. J. Syst. Evol. Microbiol.">
        <title>The Global Catalogue of Microorganisms (GCM) 10K type strain sequencing project: providing services to taxonomists for standard genome sequencing and annotation.</title>
        <authorList>
            <consortium name="The Broad Institute Genomics Platform"/>
            <consortium name="The Broad Institute Genome Sequencing Center for Infectious Disease"/>
            <person name="Wu L."/>
            <person name="Ma J."/>
        </authorList>
    </citation>
    <scope>NUCLEOTIDE SEQUENCE [LARGE SCALE GENOMIC DNA]</scope>
    <source>
        <strain evidence="3">KCTC 22814</strain>
    </source>
</reference>
<evidence type="ECO:0000313" key="2">
    <source>
        <dbReference type="EMBL" id="MFD2967611.1"/>
    </source>
</evidence>
<feature type="transmembrane region" description="Helical" evidence="1">
    <location>
        <begin position="211"/>
        <end position="235"/>
    </location>
</feature>
<name>A0ABW6BDT4_9SPHI</name>
<feature type="transmembrane region" description="Helical" evidence="1">
    <location>
        <begin position="241"/>
        <end position="258"/>
    </location>
</feature>